<reference evidence="3" key="1">
    <citation type="submission" date="2015-10" db="EMBL/GenBank/DDBJ databases">
        <title>Genome of Paenibacillus bovis sp. nov.</title>
        <authorList>
            <person name="Wu Z."/>
            <person name="Gao C."/>
            <person name="Liu Z."/>
            <person name="Zheng H."/>
        </authorList>
    </citation>
    <scope>NUCLEOTIDE SEQUENCE [LARGE SCALE GENOMIC DNA]</scope>
    <source>
        <strain evidence="3">BD3526</strain>
    </source>
</reference>
<feature type="transmembrane region" description="Helical" evidence="1">
    <location>
        <begin position="33"/>
        <end position="52"/>
    </location>
</feature>
<dbReference type="RefSeq" id="WP_060530922.1">
    <property type="nucleotide sequence ID" value="NZ_CP013023.1"/>
</dbReference>
<organism evidence="2 3">
    <name type="scientific">Paenibacillus bovis</name>
    <dbReference type="NCBI Taxonomy" id="1616788"/>
    <lineage>
        <taxon>Bacteria</taxon>
        <taxon>Bacillati</taxon>
        <taxon>Bacillota</taxon>
        <taxon>Bacilli</taxon>
        <taxon>Bacillales</taxon>
        <taxon>Paenibacillaceae</taxon>
        <taxon>Paenibacillus</taxon>
    </lineage>
</organism>
<dbReference type="Proteomes" id="UP000078148">
    <property type="component" value="Chromosome"/>
</dbReference>
<keyword evidence="1" id="KW-0812">Transmembrane</keyword>
<reference evidence="2 3" key="2">
    <citation type="journal article" date="2016" name="Int. J. Syst. Evol. Microbiol.">
        <title>Paenibacillus bovis sp. nov., isolated from raw yak (Bos grunniens) milk.</title>
        <authorList>
            <person name="Gao C."/>
            <person name="Han J."/>
            <person name="Liu Z."/>
            <person name="Xu X."/>
            <person name="Hang F."/>
            <person name="Wu Z."/>
        </authorList>
    </citation>
    <scope>NUCLEOTIDE SEQUENCE [LARGE SCALE GENOMIC DNA]</scope>
    <source>
        <strain evidence="2 3">BD3526</strain>
    </source>
</reference>
<dbReference type="EMBL" id="CP013023">
    <property type="protein sequence ID" value="ANF94696.1"/>
    <property type="molecule type" value="Genomic_DNA"/>
</dbReference>
<evidence type="ECO:0000313" key="3">
    <source>
        <dbReference type="Proteomes" id="UP000078148"/>
    </source>
</evidence>
<feature type="transmembrane region" description="Helical" evidence="1">
    <location>
        <begin position="58"/>
        <end position="77"/>
    </location>
</feature>
<dbReference type="AlphaFoldDB" id="A0A172ZAN9"/>
<gene>
    <name evidence="2" type="ORF">AR543_00715</name>
</gene>
<keyword evidence="1" id="KW-0472">Membrane</keyword>
<keyword evidence="1" id="KW-1133">Transmembrane helix</keyword>
<protein>
    <submittedName>
        <fullName evidence="2">Uncharacterized protein</fullName>
    </submittedName>
</protein>
<name>A0A172ZAN9_9BACL</name>
<sequence length="81" mass="9204">MNLHLIADTAYFLLAAFMLGALIYRIRQDDRRMFMREGSLFLFLIVVLSLVVEVPVSVRLITCGILLIALLYGSVCMKKSH</sequence>
<keyword evidence="3" id="KW-1185">Reference proteome</keyword>
<dbReference type="KEGG" id="pbv:AR543_00715"/>
<feature type="transmembrane region" description="Helical" evidence="1">
    <location>
        <begin position="6"/>
        <end position="26"/>
    </location>
</feature>
<evidence type="ECO:0000256" key="1">
    <source>
        <dbReference type="SAM" id="Phobius"/>
    </source>
</evidence>
<evidence type="ECO:0000313" key="2">
    <source>
        <dbReference type="EMBL" id="ANF94696.1"/>
    </source>
</evidence>
<accession>A0A172ZAN9</accession>
<proteinExistence type="predicted"/>